<dbReference type="STRING" id="39966.A0A369K9X6"/>
<dbReference type="InParanoid" id="A0A369K9X6"/>
<dbReference type="AlphaFoldDB" id="A0A369K9X6"/>
<dbReference type="EMBL" id="LUEZ02000010">
    <property type="protein sequence ID" value="RDB28594.1"/>
    <property type="molecule type" value="Genomic_DNA"/>
</dbReference>
<keyword evidence="4" id="KW-1185">Reference proteome</keyword>
<evidence type="ECO:0000256" key="2">
    <source>
        <dbReference type="SAM" id="Phobius"/>
    </source>
</evidence>
<reference evidence="3" key="1">
    <citation type="submission" date="2018-04" db="EMBL/GenBank/DDBJ databases">
        <title>Whole genome sequencing of Hypsizygus marmoreus.</title>
        <authorList>
            <person name="Choi I.-G."/>
            <person name="Min B."/>
            <person name="Kim J.-G."/>
            <person name="Kim S."/>
            <person name="Oh Y.-L."/>
            <person name="Kong W.-S."/>
            <person name="Park H."/>
            <person name="Jeong J."/>
            <person name="Song E.-S."/>
        </authorList>
    </citation>
    <scope>NUCLEOTIDE SEQUENCE [LARGE SCALE GENOMIC DNA]</scope>
    <source>
        <strain evidence="3">51987-8</strain>
    </source>
</reference>
<organism evidence="3 4">
    <name type="scientific">Hypsizygus marmoreus</name>
    <name type="common">White beech mushroom</name>
    <name type="synonym">Agaricus marmoreus</name>
    <dbReference type="NCBI Taxonomy" id="39966"/>
    <lineage>
        <taxon>Eukaryota</taxon>
        <taxon>Fungi</taxon>
        <taxon>Dikarya</taxon>
        <taxon>Basidiomycota</taxon>
        <taxon>Agaricomycotina</taxon>
        <taxon>Agaricomycetes</taxon>
        <taxon>Agaricomycetidae</taxon>
        <taxon>Agaricales</taxon>
        <taxon>Tricholomatineae</taxon>
        <taxon>Lyophyllaceae</taxon>
        <taxon>Hypsizygus</taxon>
    </lineage>
</organism>
<feature type="region of interest" description="Disordered" evidence="1">
    <location>
        <begin position="177"/>
        <end position="292"/>
    </location>
</feature>
<evidence type="ECO:0000313" key="4">
    <source>
        <dbReference type="Proteomes" id="UP000076154"/>
    </source>
</evidence>
<feature type="compositionally biased region" description="Polar residues" evidence="1">
    <location>
        <begin position="216"/>
        <end position="247"/>
    </location>
</feature>
<evidence type="ECO:0000256" key="1">
    <source>
        <dbReference type="SAM" id="MobiDB-lite"/>
    </source>
</evidence>
<proteinExistence type="predicted"/>
<feature type="transmembrane region" description="Helical" evidence="2">
    <location>
        <begin position="85"/>
        <end position="105"/>
    </location>
</feature>
<name>A0A369K9X6_HYPMA</name>
<feature type="transmembrane region" description="Helical" evidence="2">
    <location>
        <begin position="53"/>
        <end position="73"/>
    </location>
</feature>
<dbReference type="OrthoDB" id="2552042at2759"/>
<sequence>MKAREYCCCAIPIVNAGIYIALTEQFVTAFIVGILSVATPSIVGAATPSYSKWILAAICFIVAAIQILGFIGVAREKPTLYRRYVTLHMLATLAAFAVAAAWAIISATRHTTAKTKCLTDFFQTSSEGDTLCEIFPWVDIGIMGGLWVVLAILHIYLYIILSSYGSSQRRDHEKYDQLNNDSIPMNKRNDPWDSRPSADSVLSPRDGHNYNHLRQESGTSVSDMLAQPQVQPKDSLSNTDYAYQQSSYPPPSRKLSRGGASMYNPHARDDTLTPQYDAYYGSRVPQGYPGGA</sequence>
<comment type="caution">
    <text evidence="3">The sequence shown here is derived from an EMBL/GenBank/DDBJ whole genome shotgun (WGS) entry which is preliminary data.</text>
</comment>
<accession>A0A369K9X6</accession>
<keyword evidence="2" id="KW-0812">Transmembrane</keyword>
<protein>
    <submittedName>
        <fullName evidence="3">Uncharacterized protein</fullName>
    </submittedName>
</protein>
<evidence type="ECO:0000313" key="3">
    <source>
        <dbReference type="EMBL" id="RDB28594.1"/>
    </source>
</evidence>
<keyword evidence="2" id="KW-1133">Transmembrane helix</keyword>
<dbReference type="Proteomes" id="UP000076154">
    <property type="component" value="Unassembled WGS sequence"/>
</dbReference>
<gene>
    <name evidence="3" type="ORF">Hypma_015442</name>
</gene>
<keyword evidence="2" id="KW-0472">Membrane</keyword>
<feature type="compositionally biased region" description="Basic and acidic residues" evidence="1">
    <location>
        <begin position="205"/>
        <end position="215"/>
    </location>
</feature>
<feature type="transmembrane region" description="Helical" evidence="2">
    <location>
        <begin position="140"/>
        <end position="161"/>
    </location>
</feature>